<protein>
    <submittedName>
        <fullName evidence="1">Uncharacterized protein</fullName>
    </submittedName>
</protein>
<organism evidence="1 2">
    <name type="scientific">Mycetocola zhadangensis</name>
    <dbReference type="NCBI Taxonomy" id="1164595"/>
    <lineage>
        <taxon>Bacteria</taxon>
        <taxon>Bacillati</taxon>
        <taxon>Actinomycetota</taxon>
        <taxon>Actinomycetes</taxon>
        <taxon>Micrococcales</taxon>
        <taxon>Microbacteriaceae</taxon>
        <taxon>Mycetocola</taxon>
    </lineage>
</organism>
<accession>A0A3L7J699</accession>
<gene>
    <name evidence="1" type="ORF">D9V28_04835</name>
</gene>
<dbReference type="RefSeq" id="WP_121658521.1">
    <property type="nucleotide sequence ID" value="NZ_BMEK01000001.1"/>
</dbReference>
<reference evidence="1 2" key="1">
    <citation type="submission" date="2018-10" db="EMBL/GenBank/DDBJ databases">
        <authorList>
            <person name="Li J."/>
        </authorList>
    </citation>
    <scope>NUCLEOTIDE SEQUENCE [LARGE SCALE GENOMIC DNA]</scope>
    <source>
        <strain evidence="1 2">ZD1-4</strain>
    </source>
</reference>
<evidence type="ECO:0000313" key="2">
    <source>
        <dbReference type="Proteomes" id="UP000282460"/>
    </source>
</evidence>
<comment type="caution">
    <text evidence="1">The sequence shown here is derived from an EMBL/GenBank/DDBJ whole genome shotgun (WGS) entry which is preliminary data.</text>
</comment>
<dbReference type="OrthoDB" id="5119511at2"/>
<proteinExistence type="predicted"/>
<evidence type="ECO:0000313" key="1">
    <source>
        <dbReference type="EMBL" id="RLQ86163.1"/>
    </source>
</evidence>
<dbReference type="AlphaFoldDB" id="A0A3L7J699"/>
<dbReference type="EMBL" id="RCWJ01000001">
    <property type="protein sequence ID" value="RLQ86163.1"/>
    <property type="molecule type" value="Genomic_DNA"/>
</dbReference>
<dbReference type="Proteomes" id="UP000282460">
    <property type="component" value="Unassembled WGS sequence"/>
</dbReference>
<name>A0A3L7J699_9MICO</name>
<sequence>MERIFYATDSVLTGTDIARALVLYAEALAKVGSSASVDIPTRHEDGSVGNAMFLVGPASQLVAESEDSEYPELTDDELVEKIRRATLALGDSHPQYSDTEVFPGGGDILEFPDRA</sequence>
<keyword evidence="2" id="KW-1185">Reference proteome</keyword>